<gene>
    <name evidence="1" type="ORF">LCGC14_2796040</name>
</gene>
<dbReference type="EMBL" id="LAZR01052347">
    <property type="protein sequence ID" value="KKK83173.1"/>
    <property type="molecule type" value="Genomic_DNA"/>
</dbReference>
<accession>A0A0F8YP18</accession>
<organism evidence="1">
    <name type="scientific">marine sediment metagenome</name>
    <dbReference type="NCBI Taxonomy" id="412755"/>
    <lineage>
        <taxon>unclassified sequences</taxon>
        <taxon>metagenomes</taxon>
        <taxon>ecological metagenomes</taxon>
    </lineage>
</organism>
<dbReference type="AlphaFoldDB" id="A0A0F8YP18"/>
<sequence>MSFDGLLIHTCDIGALTQGVADAYNQPANTWPLAYTTQECRIMPTSGEEIKIGAQVMISDWALFLPDDVTIDEQDRVSNILLRSDGSAVDSSTFEVLHVKPRNNSLTLHHQQVLLKKVA</sequence>
<protein>
    <submittedName>
        <fullName evidence="1">Uncharacterized protein</fullName>
    </submittedName>
</protein>
<comment type="caution">
    <text evidence="1">The sequence shown here is derived from an EMBL/GenBank/DDBJ whole genome shotgun (WGS) entry which is preliminary data.</text>
</comment>
<reference evidence="1" key="1">
    <citation type="journal article" date="2015" name="Nature">
        <title>Complex archaea that bridge the gap between prokaryotes and eukaryotes.</title>
        <authorList>
            <person name="Spang A."/>
            <person name="Saw J.H."/>
            <person name="Jorgensen S.L."/>
            <person name="Zaremba-Niedzwiedzka K."/>
            <person name="Martijn J."/>
            <person name="Lind A.E."/>
            <person name="van Eijk R."/>
            <person name="Schleper C."/>
            <person name="Guy L."/>
            <person name="Ettema T.J."/>
        </authorList>
    </citation>
    <scope>NUCLEOTIDE SEQUENCE</scope>
</reference>
<name>A0A0F8YP18_9ZZZZ</name>
<proteinExistence type="predicted"/>
<evidence type="ECO:0000313" key="1">
    <source>
        <dbReference type="EMBL" id="KKK83173.1"/>
    </source>
</evidence>